<dbReference type="GO" id="GO:0009644">
    <property type="term" value="P:response to high light intensity"/>
    <property type="evidence" value="ECO:0007669"/>
    <property type="project" value="InterPro"/>
</dbReference>
<proteinExistence type="predicted"/>
<accession>A3IKQ8</accession>
<dbReference type="AlphaFoldDB" id="A3IKQ8"/>
<protein>
    <recommendedName>
        <fullName evidence="3">Electron transporter</fullName>
    </recommendedName>
</protein>
<dbReference type="EMBL" id="AAXW01000004">
    <property type="protein sequence ID" value="EAZ92777.1"/>
    <property type="molecule type" value="Genomic_DNA"/>
</dbReference>
<evidence type="ECO:0000313" key="1">
    <source>
        <dbReference type="EMBL" id="EAZ92777.1"/>
    </source>
</evidence>
<dbReference type="GO" id="GO:0009055">
    <property type="term" value="F:electron transfer activity"/>
    <property type="evidence" value="ECO:0007669"/>
    <property type="project" value="TreeGrafter"/>
</dbReference>
<sequence>MLIMFAPIVVLLRNQMGKVKFNKLRGEAIKVRSQTITNFCESVGIDRTARQNMIRTARDNGKKLGLLA</sequence>
<dbReference type="Proteomes" id="UP000003781">
    <property type="component" value="Unassembled WGS sequence"/>
</dbReference>
<dbReference type="PANTHER" id="PTHR35709">
    <property type="entry name" value="PROTEIN PROTON GRADIENT REGULATION 5, CHLOROPLASTIC"/>
    <property type="match status" value="1"/>
</dbReference>
<organism evidence="1 2">
    <name type="scientific">Crocosphaera chwakensis CCY0110</name>
    <dbReference type="NCBI Taxonomy" id="391612"/>
    <lineage>
        <taxon>Bacteria</taxon>
        <taxon>Bacillati</taxon>
        <taxon>Cyanobacteriota</taxon>
        <taxon>Cyanophyceae</taxon>
        <taxon>Oscillatoriophycideae</taxon>
        <taxon>Chroococcales</taxon>
        <taxon>Aphanothecaceae</taxon>
        <taxon>Crocosphaera</taxon>
        <taxon>Crocosphaera chwakensis</taxon>
    </lineage>
</organism>
<gene>
    <name evidence="1" type="ORF">CY0110_21812</name>
</gene>
<comment type="caution">
    <text evidence="1">The sequence shown here is derived from an EMBL/GenBank/DDBJ whole genome shotgun (WGS) entry which is preliminary data.</text>
</comment>
<name>A3IKQ8_9CHRO</name>
<keyword evidence="2" id="KW-1185">Reference proteome</keyword>
<dbReference type="GO" id="GO:0009773">
    <property type="term" value="P:photosynthetic electron transport in photosystem I"/>
    <property type="evidence" value="ECO:0007669"/>
    <property type="project" value="InterPro"/>
</dbReference>
<evidence type="ECO:0008006" key="3">
    <source>
        <dbReference type="Google" id="ProtNLM"/>
    </source>
</evidence>
<dbReference type="PANTHER" id="PTHR35709:SF1">
    <property type="entry name" value="PROTEIN PROTON GRADIENT REGULATION 5, CHLOROPLASTIC"/>
    <property type="match status" value="1"/>
</dbReference>
<reference evidence="1 2" key="1">
    <citation type="submission" date="2007-03" db="EMBL/GenBank/DDBJ databases">
        <authorList>
            <person name="Stal L."/>
            <person name="Ferriera S."/>
            <person name="Johnson J."/>
            <person name="Kravitz S."/>
            <person name="Beeson K."/>
            <person name="Sutton G."/>
            <person name="Rogers Y.-H."/>
            <person name="Friedman R."/>
            <person name="Frazier M."/>
            <person name="Venter J.C."/>
        </authorList>
    </citation>
    <scope>NUCLEOTIDE SEQUENCE [LARGE SCALE GENOMIC DNA]</scope>
    <source>
        <strain evidence="1 2">CCY0110</strain>
    </source>
</reference>
<evidence type="ECO:0000313" key="2">
    <source>
        <dbReference type="Proteomes" id="UP000003781"/>
    </source>
</evidence>
<dbReference type="InterPro" id="IPR037497">
    <property type="entry name" value="PGR5"/>
</dbReference>
<dbReference type="eggNOG" id="ENOG5032YZF">
    <property type="taxonomic scope" value="Bacteria"/>
</dbReference>